<name>A0A8B7NQ82_HYAAZ</name>
<dbReference type="Gene3D" id="2.60.40.640">
    <property type="match status" value="2"/>
</dbReference>
<reference evidence="5" key="1">
    <citation type="submission" date="2025-08" db="UniProtKB">
        <authorList>
            <consortium name="RefSeq"/>
        </authorList>
    </citation>
    <scope>IDENTIFICATION</scope>
    <source>
        <tissue evidence="5">Whole organism</tissue>
    </source>
</reference>
<keyword evidence="4" id="KW-1185">Reference proteome</keyword>
<evidence type="ECO:0000256" key="1">
    <source>
        <dbReference type="ARBA" id="ARBA00005298"/>
    </source>
</evidence>
<dbReference type="AlphaFoldDB" id="A0A8B7NQ82"/>
<evidence type="ECO:0000256" key="2">
    <source>
        <dbReference type="SAM" id="MobiDB-lite"/>
    </source>
</evidence>
<dbReference type="SMART" id="SM01017">
    <property type="entry name" value="Arrestin_C"/>
    <property type="match status" value="2"/>
</dbReference>
<evidence type="ECO:0000259" key="3">
    <source>
        <dbReference type="SMART" id="SM01017"/>
    </source>
</evidence>
<comment type="similarity">
    <text evidence="1">Belongs to the arrestin family.</text>
</comment>
<feature type="domain" description="Arrestin C-terminal-like" evidence="3">
    <location>
        <begin position="176"/>
        <end position="302"/>
    </location>
</feature>
<dbReference type="InterPro" id="IPR011021">
    <property type="entry name" value="Arrestin-like_N"/>
</dbReference>
<dbReference type="InterPro" id="IPR014752">
    <property type="entry name" value="Arrestin-like_C"/>
</dbReference>
<sequence length="527" mass="57485">MGVASFTIELRPELPVYFAGQIISGVVKVVTDSPVPCKDLKVKCHGKGKVYWRETRSGFSKNFEDKEEYWEQELAPSSPENARFIRSEAWPATIETGTHEFGFEFILPVEAPSSFESPHSYVRYKVKALAKLPSASDKKAETYFSFCQPYDLNRDRAAREYFALRKELSWGLRPLKHGPVTLDLQSASKASVCGALLQIQASVRNAGHSDVTVKVAMKQRLQYISRSKTKHQTRLVWQTDAFTCPRSSSDARNFEFVIPAVVPHLQYCNIIRMRYVLQIKTSCTLAKSLKIEAPFFLGTIPLLREEHFASSWEPSIPRPRDKFTVTHGSKSLNDQSGKNSDVRGAEGKSGSSGRHSEARGAEGQSGGSGKHSEARGAEGQSGGSGKHSEARGAKGQSGDTGKHSEARDAKGQSGGSGKHLEARGAEGHSGGSGKYLEAGGAGQPSNCGKYLEAYYVKGQSNDSGGYSGDFGLVRHLPNSNNGHSVEVSVGTCFFSSLHTNLHPQRLNTKCPPPNFVILPNLNAIMKL</sequence>
<proteinExistence type="inferred from homology"/>
<dbReference type="SUPFAM" id="SSF81296">
    <property type="entry name" value="E set domains"/>
    <property type="match status" value="2"/>
</dbReference>
<dbReference type="OrthoDB" id="2333384at2759"/>
<dbReference type="InterPro" id="IPR011022">
    <property type="entry name" value="Arrestin_C-like"/>
</dbReference>
<dbReference type="Pfam" id="PF00339">
    <property type="entry name" value="Arrestin_N"/>
    <property type="match status" value="1"/>
</dbReference>
<dbReference type="KEGG" id="hazt:108672146"/>
<accession>A0A8B7NQ82</accession>
<dbReference type="InterPro" id="IPR014756">
    <property type="entry name" value="Ig_E-set"/>
</dbReference>
<evidence type="ECO:0000313" key="4">
    <source>
        <dbReference type="Proteomes" id="UP000694843"/>
    </source>
</evidence>
<feature type="region of interest" description="Disordered" evidence="2">
    <location>
        <begin position="313"/>
        <end position="437"/>
    </location>
</feature>
<dbReference type="GO" id="GO:0015031">
    <property type="term" value="P:protein transport"/>
    <property type="evidence" value="ECO:0007669"/>
    <property type="project" value="TreeGrafter"/>
</dbReference>
<dbReference type="OMA" id="HTETHTC"/>
<dbReference type="PANTHER" id="PTHR11188:SF17">
    <property type="entry name" value="FI21816P1"/>
    <property type="match status" value="1"/>
</dbReference>
<dbReference type="Pfam" id="PF02752">
    <property type="entry name" value="Arrestin_C"/>
    <property type="match status" value="1"/>
</dbReference>
<dbReference type="InterPro" id="IPR050357">
    <property type="entry name" value="Arrestin_domain-protein"/>
</dbReference>
<dbReference type="RefSeq" id="XP_018015261.1">
    <property type="nucleotide sequence ID" value="XM_018159772.2"/>
</dbReference>
<feature type="compositionally biased region" description="Polar residues" evidence="2">
    <location>
        <begin position="326"/>
        <end position="339"/>
    </location>
</feature>
<feature type="domain" description="Arrestin C-terminal-like" evidence="3">
    <location>
        <begin position="4"/>
        <end position="149"/>
    </location>
</feature>
<evidence type="ECO:0000313" key="5">
    <source>
        <dbReference type="RefSeq" id="XP_018015261.1"/>
    </source>
</evidence>
<gene>
    <name evidence="5" type="primary">LOC108672146</name>
</gene>
<dbReference type="Proteomes" id="UP000694843">
    <property type="component" value="Unplaced"/>
</dbReference>
<dbReference type="GeneID" id="108672146"/>
<dbReference type="GO" id="GO:0005737">
    <property type="term" value="C:cytoplasm"/>
    <property type="evidence" value="ECO:0007669"/>
    <property type="project" value="TreeGrafter"/>
</dbReference>
<dbReference type="PANTHER" id="PTHR11188">
    <property type="entry name" value="ARRESTIN DOMAIN CONTAINING PROTEIN"/>
    <property type="match status" value="1"/>
</dbReference>
<protein>
    <submittedName>
        <fullName evidence="5">Arrestin domain-containing protein 3</fullName>
    </submittedName>
</protein>
<organism evidence="4 5">
    <name type="scientific">Hyalella azteca</name>
    <name type="common">Amphipod</name>
    <dbReference type="NCBI Taxonomy" id="294128"/>
    <lineage>
        <taxon>Eukaryota</taxon>
        <taxon>Metazoa</taxon>
        <taxon>Ecdysozoa</taxon>
        <taxon>Arthropoda</taxon>
        <taxon>Crustacea</taxon>
        <taxon>Multicrustacea</taxon>
        <taxon>Malacostraca</taxon>
        <taxon>Eumalacostraca</taxon>
        <taxon>Peracarida</taxon>
        <taxon>Amphipoda</taxon>
        <taxon>Senticaudata</taxon>
        <taxon>Talitrida</taxon>
        <taxon>Talitroidea</taxon>
        <taxon>Hyalellidae</taxon>
        <taxon>Hyalella</taxon>
    </lineage>
</organism>
<feature type="compositionally biased region" description="Basic and acidic residues" evidence="2">
    <location>
        <begin position="400"/>
        <end position="410"/>
    </location>
</feature>